<name>A0ABS9YM24_9ACTN</name>
<protein>
    <submittedName>
        <fullName evidence="1">Uncharacterized protein</fullName>
    </submittedName>
</protein>
<organism evidence="1 2">
    <name type="scientific">Streptomyces cylindrosporus</name>
    <dbReference type="NCBI Taxonomy" id="2927583"/>
    <lineage>
        <taxon>Bacteria</taxon>
        <taxon>Bacillati</taxon>
        <taxon>Actinomycetota</taxon>
        <taxon>Actinomycetes</taxon>
        <taxon>Kitasatosporales</taxon>
        <taxon>Streptomycetaceae</taxon>
        <taxon>Streptomyces</taxon>
    </lineage>
</organism>
<keyword evidence="2" id="KW-1185">Reference proteome</keyword>
<accession>A0ABS9YM24</accession>
<reference evidence="1" key="1">
    <citation type="submission" date="2022-03" db="EMBL/GenBank/DDBJ databases">
        <title>Streptomyces 7R015 and 7R016 isolated from Barleria lupulina in Thailand.</title>
        <authorList>
            <person name="Kanchanasin P."/>
            <person name="Phongsopitanun W."/>
            <person name="Tanasupawat S."/>
        </authorList>
    </citation>
    <scope>NUCLEOTIDE SEQUENCE</scope>
    <source>
        <strain evidence="1">7R015</strain>
    </source>
</reference>
<comment type="caution">
    <text evidence="1">The sequence shown here is derived from an EMBL/GenBank/DDBJ whole genome shotgun (WGS) entry which is preliminary data.</text>
</comment>
<proteinExistence type="predicted"/>
<dbReference type="Proteomes" id="UP001165269">
    <property type="component" value="Unassembled WGS sequence"/>
</dbReference>
<gene>
    <name evidence="1" type="ORF">MQP27_41680</name>
</gene>
<sequence>MATVEISLHGRITSGPDEDNPAWTLRCSTCGATPAHTIRGDLGDETVPVTLTCVNGHEVPTPDWLDARELLFTIAMRAE</sequence>
<dbReference type="RefSeq" id="WP_242775433.1">
    <property type="nucleotide sequence ID" value="NZ_JALDAY010000015.1"/>
</dbReference>
<evidence type="ECO:0000313" key="2">
    <source>
        <dbReference type="Proteomes" id="UP001165269"/>
    </source>
</evidence>
<dbReference type="EMBL" id="JALDAY010000015">
    <property type="protein sequence ID" value="MCI3277600.1"/>
    <property type="molecule type" value="Genomic_DNA"/>
</dbReference>
<evidence type="ECO:0000313" key="1">
    <source>
        <dbReference type="EMBL" id="MCI3277600.1"/>
    </source>
</evidence>